<dbReference type="Pfam" id="PF17270">
    <property type="entry name" value="DUF5336"/>
    <property type="match status" value="1"/>
</dbReference>
<gene>
    <name evidence="3" type="ORF">NCTC1542_06898</name>
</gene>
<organism evidence="3 4">
    <name type="scientific">Mycolicibacterium fortuitum</name>
    <name type="common">Mycobacterium fortuitum</name>
    <dbReference type="NCBI Taxonomy" id="1766"/>
    <lineage>
        <taxon>Bacteria</taxon>
        <taxon>Bacillati</taxon>
        <taxon>Actinomycetota</taxon>
        <taxon>Actinomycetes</taxon>
        <taxon>Mycobacteriales</taxon>
        <taxon>Mycobacteriaceae</taxon>
        <taxon>Mycolicibacterium</taxon>
    </lineage>
</organism>
<dbReference type="Proteomes" id="UP000255389">
    <property type="component" value="Unassembled WGS sequence"/>
</dbReference>
<dbReference type="AlphaFoldDB" id="A0A378WF94"/>
<feature type="transmembrane region" description="Helical" evidence="2">
    <location>
        <begin position="67"/>
        <end position="85"/>
    </location>
</feature>
<proteinExistence type="predicted"/>
<feature type="compositionally biased region" description="Low complexity" evidence="1">
    <location>
        <begin position="247"/>
        <end position="258"/>
    </location>
</feature>
<accession>A0A378WF94</accession>
<dbReference type="InterPro" id="IPR035166">
    <property type="entry name" value="DUF5336"/>
</dbReference>
<feature type="region of interest" description="Disordered" evidence="1">
    <location>
        <begin position="198"/>
        <end position="289"/>
    </location>
</feature>
<feature type="transmembrane region" description="Helical" evidence="2">
    <location>
        <begin position="42"/>
        <end position="61"/>
    </location>
</feature>
<reference evidence="3 4" key="1">
    <citation type="submission" date="2018-06" db="EMBL/GenBank/DDBJ databases">
        <authorList>
            <consortium name="Pathogen Informatics"/>
            <person name="Doyle S."/>
        </authorList>
    </citation>
    <scope>NUCLEOTIDE SEQUENCE [LARGE SCALE GENOMIC DNA]</scope>
    <source>
        <strain evidence="3 4">NCTC1542</strain>
    </source>
</reference>
<feature type="transmembrane region" description="Helical" evidence="2">
    <location>
        <begin position="92"/>
        <end position="110"/>
    </location>
</feature>
<evidence type="ECO:0000256" key="1">
    <source>
        <dbReference type="SAM" id="MobiDB-lite"/>
    </source>
</evidence>
<keyword evidence="2" id="KW-1133">Transmembrane helix</keyword>
<name>A0A378WF94_MYCFO</name>
<keyword evidence="2" id="KW-0812">Transmembrane</keyword>
<evidence type="ECO:0000256" key="2">
    <source>
        <dbReference type="SAM" id="Phobius"/>
    </source>
</evidence>
<dbReference type="EMBL" id="UGQY01000006">
    <property type="protein sequence ID" value="SUA31543.1"/>
    <property type="molecule type" value="Genomic_DNA"/>
</dbReference>
<evidence type="ECO:0000313" key="4">
    <source>
        <dbReference type="Proteomes" id="UP000255389"/>
    </source>
</evidence>
<evidence type="ECO:0000313" key="3">
    <source>
        <dbReference type="EMBL" id="SUA31543.1"/>
    </source>
</evidence>
<sequence>MANPQGNYSGYTGEHGAPSSAYNNYLYAVGTAPPDNTHQVRALWLTTAAVGLILYGVSFGSRTPLEWALWPAVLAATISAVGLAPRQRRHPWVVVSLAATGFAMALNIWIRTTDAGWALTTVLVLTILQTVVAAVALVLDREPAEAPSIESDYAAYTRYVQAYQTYAQQYQPATAPPPTAVMQGTANAVGAATAQADAQAASQAQSRTRIRRPAADSSQDSYSAMQARYTQHDAYSAAQPQPEQHHATSGTPTTSAGADPGIPSYGRGGAATTHQQEPHPDTYGQAPSS</sequence>
<protein>
    <submittedName>
        <fullName evidence="3">Antigen 34 kDa</fullName>
    </submittedName>
</protein>
<feature type="transmembrane region" description="Helical" evidence="2">
    <location>
        <begin position="116"/>
        <end position="139"/>
    </location>
</feature>
<keyword evidence="2" id="KW-0472">Membrane</keyword>